<protein>
    <recommendedName>
        <fullName evidence="2">UspA domain-containing protein</fullName>
    </recommendedName>
</protein>
<evidence type="ECO:0000259" key="2">
    <source>
        <dbReference type="Pfam" id="PF00582"/>
    </source>
</evidence>
<dbReference type="InterPro" id="IPR014729">
    <property type="entry name" value="Rossmann-like_a/b/a_fold"/>
</dbReference>
<proteinExistence type="predicted"/>
<accession>A0A6A6KVD4</accession>
<name>A0A6A6KVD4_HEVBR</name>
<organism evidence="3 4">
    <name type="scientific">Hevea brasiliensis</name>
    <name type="common">Para rubber tree</name>
    <name type="synonym">Siphonia brasiliensis</name>
    <dbReference type="NCBI Taxonomy" id="3981"/>
    <lineage>
        <taxon>Eukaryota</taxon>
        <taxon>Viridiplantae</taxon>
        <taxon>Streptophyta</taxon>
        <taxon>Embryophyta</taxon>
        <taxon>Tracheophyta</taxon>
        <taxon>Spermatophyta</taxon>
        <taxon>Magnoliopsida</taxon>
        <taxon>eudicotyledons</taxon>
        <taxon>Gunneridae</taxon>
        <taxon>Pentapetalae</taxon>
        <taxon>rosids</taxon>
        <taxon>fabids</taxon>
        <taxon>Malpighiales</taxon>
        <taxon>Euphorbiaceae</taxon>
        <taxon>Crotonoideae</taxon>
        <taxon>Micrandreae</taxon>
        <taxon>Hevea</taxon>
    </lineage>
</organism>
<dbReference type="EMBL" id="JAAGAX010000015">
    <property type="protein sequence ID" value="KAF2291399.1"/>
    <property type="molecule type" value="Genomic_DNA"/>
</dbReference>
<dbReference type="Pfam" id="PF00582">
    <property type="entry name" value="Usp"/>
    <property type="match status" value="1"/>
</dbReference>
<dbReference type="Gene3D" id="3.40.50.620">
    <property type="entry name" value="HUPs"/>
    <property type="match status" value="1"/>
</dbReference>
<dbReference type="AlphaFoldDB" id="A0A6A6KVD4"/>
<dbReference type="Proteomes" id="UP000467840">
    <property type="component" value="Chromosome 2"/>
</dbReference>
<reference evidence="3 4" key="1">
    <citation type="journal article" date="2020" name="Mol. Plant">
        <title>The Chromosome-Based Rubber Tree Genome Provides New Insights into Spurge Genome Evolution and Rubber Biosynthesis.</title>
        <authorList>
            <person name="Liu J."/>
            <person name="Shi C."/>
            <person name="Shi C.C."/>
            <person name="Li W."/>
            <person name="Zhang Q.J."/>
            <person name="Zhang Y."/>
            <person name="Li K."/>
            <person name="Lu H.F."/>
            <person name="Shi C."/>
            <person name="Zhu S.T."/>
            <person name="Xiao Z.Y."/>
            <person name="Nan H."/>
            <person name="Yue Y."/>
            <person name="Zhu X.G."/>
            <person name="Wu Y."/>
            <person name="Hong X.N."/>
            <person name="Fan G.Y."/>
            <person name="Tong Y."/>
            <person name="Zhang D."/>
            <person name="Mao C.L."/>
            <person name="Liu Y.L."/>
            <person name="Hao S.J."/>
            <person name="Liu W.Q."/>
            <person name="Lv M.Q."/>
            <person name="Zhang H.B."/>
            <person name="Liu Y."/>
            <person name="Hu-Tang G.R."/>
            <person name="Wang J.P."/>
            <person name="Wang J.H."/>
            <person name="Sun Y.H."/>
            <person name="Ni S.B."/>
            <person name="Chen W.B."/>
            <person name="Zhang X.C."/>
            <person name="Jiao Y.N."/>
            <person name="Eichler E.E."/>
            <person name="Li G.H."/>
            <person name="Liu X."/>
            <person name="Gao L.Z."/>
        </authorList>
    </citation>
    <scope>NUCLEOTIDE SEQUENCE [LARGE SCALE GENOMIC DNA]</scope>
    <source>
        <strain evidence="4">cv. GT1</strain>
        <tissue evidence="3">Leaf</tissue>
    </source>
</reference>
<dbReference type="PANTHER" id="PTHR47125">
    <property type="entry name" value="ADENINE NUCLEOTIDE ALPHA HYDROLASES-LIKE SUPERFAMILY PROTEIN"/>
    <property type="match status" value="1"/>
</dbReference>
<keyword evidence="4" id="KW-1185">Reference proteome</keyword>
<feature type="region of interest" description="Disordered" evidence="1">
    <location>
        <begin position="75"/>
        <end position="95"/>
    </location>
</feature>
<gene>
    <name evidence="3" type="ORF">GH714_023670</name>
</gene>
<dbReference type="InterPro" id="IPR006016">
    <property type="entry name" value="UspA"/>
</dbReference>
<dbReference type="PANTHER" id="PTHR47125:SF2">
    <property type="entry name" value="ADENINE NUCLEOTIDE ALPHA HYDROLASES-LIKE SUPERFAMILY PROTEIN"/>
    <property type="match status" value="1"/>
</dbReference>
<evidence type="ECO:0000256" key="1">
    <source>
        <dbReference type="SAM" id="MobiDB-lite"/>
    </source>
</evidence>
<comment type="caution">
    <text evidence="3">The sequence shown here is derived from an EMBL/GenBank/DDBJ whole genome shotgun (WGS) entry which is preliminary data.</text>
</comment>
<feature type="domain" description="UspA" evidence="2">
    <location>
        <begin position="1"/>
        <end position="45"/>
    </location>
</feature>
<sequence length="95" mass="10233">MVVVDHNSHSKHAMMWALTHAANNGDLLTLLHIIPPVHKGSERASGSDSFSPYLTNSLGSLCKACKPQSVLGSIDQETESYHSPQMDPDPSSALH</sequence>
<dbReference type="SUPFAM" id="SSF52402">
    <property type="entry name" value="Adenine nucleotide alpha hydrolases-like"/>
    <property type="match status" value="1"/>
</dbReference>
<evidence type="ECO:0000313" key="4">
    <source>
        <dbReference type="Proteomes" id="UP000467840"/>
    </source>
</evidence>
<evidence type="ECO:0000313" key="3">
    <source>
        <dbReference type="EMBL" id="KAF2291399.1"/>
    </source>
</evidence>